<evidence type="ECO:0000313" key="1">
    <source>
        <dbReference type="EMBL" id="CBJ89314.1"/>
    </source>
</evidence>
<dbReference type="EMBL" id="FN667742">
    <property type="protein sequence ID" value="CBJ89314.1"/>
    <property type="molecule type" value="Genomic_DNA"/>
</dbReference>
<name>D3V9S6_XENNA</name>
<accession>D3V9S6</accession>
<dbReference type="AlphaFoldDB" id="D3V9S6"/>
<dbReference type="HOGENOM" id="CLU_2995725_0_0_6"/>
<evidence type="ECO:0000313" key="2">
    <source>
        <dbReference type="Proteomes" id="UP000008075"/>
    </source>
</evidence>
<gene>
    <name evidence="1" type="ordered locus">XNC1_1243</name>
</gene>
<dbReference type="STRING" id="406817.XNC1_1243"/>
<organism evidence="1 2">
    <name type="scientific">Xenorhabdus nematophila (strain ATCC 19061 / DSM 3370 / CCUG 14189 / LMG 1036 / NCIMB 9965 / AN6)</name>
    <dbReference type="NCBI Taxonomy" id="406817"/>
    <lineage>
        <taxon>Bacteria</taxon>
        <taxon>Pseudomonadati</taxon>
        <taxon>Pseudomonadota</taxon>
        <taxon>Gammaproteobacteria</taxon>
        <taxon>Enterobacterales</taxon>
        <taxon>Morganellaceae</taxon>
        <taxon>Xenorhabdus</taxon>
    </lineage>
</organism>
<keyword evidence="2" id="KW-1185">Reference proteome</keyword>
<proteinExistence type="predicted"/>
<dbReference type="Proteomes" id="UP000008075">
    <property type="component" value="Chromosome"/>
</dbReference>
<reference evidence="1 2" key="1">
    <citation type="journal article" date="2011" name="PLoS ONE">
        <title>The entomopathogenic bacterial endosymbionts xenorhabdus and photorhabdus: convergent lifestyles from divergent genomes.</title>
        <authorList>
            <person name="Chaston J.M."/>
            <person name="Suen G."/>
            <person name="Tucker S.L."/>
            <person name="Andersen A.W."/>
            <person name="Bhasin A."/>
            <person name="Bode E."/>
            <person name="Bode H.B."/>
            <person name="Brachmann A.O."/>
            <person name="Cowles C.E."/>
            <person name="Cowles K.N."/>
            <person name="Darby C."/>
            <person name="de Leon L."/>
            <person name="Drace K."/>
            <person name="Du Z."/>
            <person name="Givaudan A."/>
            <person name="Herbert Tran E.E."/>
            <person name="Jewell K.A."/>
            <person name="Knack J.J."/>
            <person name="Krasomil-Osterfeld K.C."/>
            <person name="Kukor R."/>
            <person name="Lanois A."/>
            <person name="Latreille P."/>
            <person name="Leimgruber N.K."/>
            <person name="Lipke C.M."/>
            <person name="Liu R."/>
            <person name="Lu X."/>
            <person name="Martens E.C."/>
            <person name="Marri P.R."/>
            <person name="Medigue C."/>
            <person name="Menard M.L."/>
            <person name="Miller N.M."/>
            <person name="Morales-Soto N."/>
            <person name="Norton S."/>
            <person name="Ogier J.C."/>
            <person name="Orchard S.S."/>
            <person name="Park D."/>
            <person name="Park Y."/>
            <person name="Qurollo B.A."/>
            <person name="Sugar D.R."/>
            <person name="Richards G.R."/>
            <person name="Rouy Z."/>
            <person name="Slominski B."/>
            <person name="Slominski K."/>
            <person name="Snyder H."/>
            <person name="Tjaden B.C."/>
            <person name="van der Hoeven R."/>
            <person name="Welch R.D."/>
            <person name="Wheeler C."/>
            <person name="Xiang B."/>
            <person name="Barbazuk B."/>
            <person name="Gaudriault S."/>
            <person name="Goodner B."/>
            <person name="Slater S.C."/>
            <person name="Forst S."/>
            <person name="Goldman B.S."/>
            <person name="Goodrich-Blair H."/>
        </authorList>
    </citation>
    <scope>NUCLEOTIDE SEQUENCE [LARGE SCALE GENOMIC DNA]</scope>
    <source>
        <strain evidence="2">ATCC 19061 / DSM 3370 / CCUG 14189 / LMG 1036 / NCIMB 9965 / AN6</strain>
    </source>
</reference>
<dbReference type="KEGG" id="xne:XNC1_1243"/>
<sequence>MVNEICLIKLHFNQLVSNFWGAVHLNGKLNVIYQMNSYNTQEAYILPEFQAMNLADLLIQRRQ</sequence>
<protein>
    <submittedName>
        <fullName evidence="1">Uncharacterized protein</fullName>
    </submittedName>
</protein>